<dbReference type="PANTHER" id="PTHR46072:SF3">
    <property type="entry name" value="AMIDASE"/>
    <property type="match status" value="1"/>
</dbReference>
<dbReference type="Gene3D" id="3.90.1300.10">
    <property type="entry name" value="Amidase signature (AS) domain"/>
    <property type="match status" value="1"/>
</dbReference>
<comment type="similarity">
    <text evidence="2">Belongs to the amidase family.</text>
</comment>
<feature type="domain" description="Amidase" evidence="5">
    <location>
        <begin position="84"/>
        <end position="527"/>
    </location>
</feature>
<evidence type="ECO:0000256" key="2">
    <source>
        <dbReference type="ARBA" id="ARBA00009199"/>
    </source>
</evidence>
<dbReference type="InterPro" id="IPR036928">
    <property type="entry name" value="AS_sf"/>
</dbReference>
<dbReference type="PANTHER" id="PTHR46072">
    <property type="entry name" value="AMIDASE-RELATED-RELATED"/>
    <property type="match status" value="1"/>
</dbReference>
<dbReference type="PIRSF" id="PIRSF001221">
    <property type="entry name" value="Amidase_fungi"/>
    <property type="match status" value="1"/>
</dbReference>
<proteinExistence type="inferred from homology"/>
<evidence type="ECO:0000259" key="5">
    <source>
        <dbReference type="Pfam" id="PF01425"/>
    </source>
</evidence>
<comment type="caution">
    <text evidence="6">The sequence shown here is derived from an EMBL/GenBank/DDBJ whole genome shotgun (WGS) entry which is preliminary data.</text>
</comment>
<dbReference type="SUPFAM" id="SSF75304">
    <property type="entry name" value="Amidase signature (AS) enzymes"/>
    <property type="match status" value="1"/>
</dbReference>
<accession>A0ABP0BP70</accession>
<reference evidence="6 7" key="1">
    <citation type="submission" date="2024-01" db="EMBL/GenBank/DDBJ databases">
        <authorList>
            <person name="Allen C."/>
            <person name="Tagirdzhanova G."/>
        </authorList>
    </citation>
    <scope>NUCLEOTIDE SEQUENCE [LARGE SCALE GENOMIC DNA]</scope>
</reference>
<dbReference type="EC" id="3.5.1.4" evidence="3"/>
<evidence type="ECO:0000256" key="3">
    <source>
        <dbReference type="ARBA" id="ARBA00012922"/>
    </source>
</evidence>
<evidence type="ECO:0000256" key="1">
    <source>
        <dbReference type="ARBA" id="ARBA00001311"/>
    </source>
</evidence>
<dbReference type="PROSITE" id="PS00571">
    <property type="entry name" value="AMIDASES"/>
    <property type="match status" value="1"/>
</dbReference>
<keyword evidence="4" id="KW-0378">Hydrolase</keyword>
<dbReference type="EMBL" id="CAWUHB010000022">
    <property type="protein sequence ID" value="CAK7221327.1"/>
    <property type="molecule type" value="Genomic_DNA"/>
</dbReference>
<comment type="catalytic activity">
    <reaction evidence="1">
        <text>a monocarboxylic acid amide + H2O = a monocarboxylate + NH4(+)</text>
        <dbReference type="Rhea" id="RHEA:12020"/>
        <dbReference type="ChEBI" id="CHEBI:15377"/>
        <dbReference type="ChEBI" id="CHEBI:28938"/>
        <dbReference type="ChEBI" id="CHEBI:35757"/>
        <dbReference type="ChEBI" id="CHEBI:83628"/>
        <dbReference type="EC" id="3.5.1.4"/>
    </reaction>
</comment>
<gene>
    <name evidence="6" type="ORF">SCUCBS95973_004456</name>
</gene>
<dbReference type="Proteomes" id="UP001642405">
    <property type="component" value="Unassembled WGS sequence"/>
</dbReference>
<evidence type="ECO:0000313" key="6">
    <source>
        <dbReference type="EMBL" id="CAK7221327.1"/>
    </source>
</evidence>
<name>A0ABP0BP70_9PEZI</name>
<evidence type="ECO:0000313" key="7">
    <source>
        <dbReference type="Proteomes" id="UP001642405"/>
    </source>
</evidence>
<dbReference type="Pfam" id="PF01425">
    <property type="entry name" value="Amidase"/>
    <property type="match status" value="1"/>
</dbReference>
<protein>
    <recommendedName>
        <fullName evidence="3">amidase</fullName>
        <ecNumber evidence="3">3.5.1.4</ecNumber>
    </recommendedName>
</protein>
<dbReference type="InterPro" id="IPR020556">
    <property type="entry name" value="Amidase_CS"/>
</dbReference>
<sequence length="539" mass="57739">MAATSDWKAIGAQKKQSILDKIPPEWRLPAETLAAAHEDAEIDVTGIPRECGILTADEITITESYDATALLAKLAAGGYTSLAVTTAFCKRAAIANQLTNCLTETFFDEALERAKYLDEYLAANKKTVGPLHGLPISIKDSFNYIGQETTLGFVSFVGGKTVAKEHSALVKMLLDLGAVLYIKSNIPQTLMTADSENHVFGRTLNPHKLTLTAGGSSGGEGAVVGIRAAVLGVGTDVGGSIRVPALCCGTYGFRPSASRIPYGGQGSPGRAGSPGVLAAAGPLATSFRDVRLFMETVLGQQPWKYDHTVLHAPWRQLSSSAPKILTIGLLPIDPAFPIHPPMRRALDSAISKLKAAGHTIVPLGYVPSIAVANREIAEYYSLDPIITPFKNIEASGEPQIRSVAESPFLSKRLGKLDMDDLYTLNATRTQCMAAWHKIWTTTGIDVILGPVCETTAMPHDTFGNTPYTTLYNYLDYPSLVIPHLKADKEIDVGDGFISYKGYNAEKTHGAPTGVQVAARPQFDEELLDAAEIISEVLKA</sequence>
<dbReference type="InterPro" id="IPR023631">
    <property type="entry name" value="Amidase_dom"/>
</dbReference>
<evidence type="ECO:0000256" key="4">
    <source>
        <dbReference type="ARBA" id="ARBA00022801"/>
    </source>
</evidence>
<keyword evidence="7" id="KW-1185">Reference proteome</keyword>
<organism evidence="6 7">
    <name type="scientific">Sporothrix curviconia</name>
    <dbReference type="NCBI Taxonomy" id="1260050"/>
    <lineage>
        <taxon>Eukaryota</taxon>
        <taxon>Fungi</taxon>
        <taxon>Dikarya</taxon>
        <taxon>Ascomycota</taxon>
        <taxon>Pezizomycotina</taxon>
        <taxon>Sordariomycetes</taxon>
        <taxon>Sordariomycetidae</taxon>
        <taxon>Ophiostomatales</taxon>
        <taxon>Ophiostomataceae</taxon>
        <taxon>Sporothrix</taxon>
    </lineage>
</organism>